<keyword evidence="1" id="KW-0812">Transmembrane</keyword>
<dbReference type="RefSeq" id="WP_006617091.1">
    <property type="nucleotide sequence ID" value="NZ_BIMW01000114.1"/>
</dbReference>
<gene>
    <name evidence="2" type="ORF">NIES46_30000</name>
</gene>
<keyword evidence="1" id="KW-1133">Transmembrane helix</keyword>
<sequence>MFEATLDFLKDLWGFLRERKKYWLLPLIITMVLLGALIVLSQGSAIAPFIYTLF</sequence>
<evidence type="ECO:0000313" key="2">
    <source>
        <dbReference type="EMBL" id="GCE94940.1"/>
    </source>
</evidence>
<proteinExistence type="predicted"/>
<name>A0A5M3TAG4_LIMPL</name>
<evidence type="ECO:0000256" key="1">
    <source>
        <dbReference type="SAM" id="Phobius"/>
    </source>
</evidence>
<dbReference type="GeneID" id="301685828"/>
<dbReference type="EMBL" id="BIMW01000114">
    <property type="protein sequence ID" value="GCE94940.1"/>
    <property type="molecule type" value="Genomic_DNA"/>
</dbReference>
<keyword evidence="3" id="KW-1185">Reference proteome</keyword>
<evidence type="ECO:0000313" key="3">
    <source>
        <dbReference type="Proteomes" id="UP000326169"/>
    </source>
</evidence>
<dbReference type="Pfam" id="PF19451">
    <property type="entry name" value="DUF5989"/>
    <property type="match status" value="1"/>
</dbReference>
<feature type="transmembrane region" description="Helical" evidence="1">
    <location>
        <begin position="22"/>
        <end position="51"/>
    </location>
</feature>
<accession>A0A5M3TAG4</accession>
<protein>
    <recommendedName>
        <fullName evidence="4">SxtK</fullName>
    </recommendedName>
</protein>
<comment type="caution">
    <text evidence="2">The sequence shown here is derived from an EMBL/GenBank/DDBJ whole genome shotgun (WGS) entry which is preliminary data.</text>
</comment>
<keyword evidence="1" id="KW-0472">Membrane</keyword>
<dbReference type="Proteomes" id="UP000326169">
    <property type="component" value="Unassembled WGS sequence"/>
</dbReference>
<reference evidence="2 3" key="1">
    <citation type="journal article" date="2019" name="J Genomics">
        <title>The Draft Genome of a Hydrogen-producing Cyanobacterium, Arthrospira platensis NIES-46.</title>
        <authorList>
            <person name="Suzuki S."/>
            <person name="Yamaguchi H."/>
            <person name="Kawachi M."/>
        </authorList>
    </citation>
    <scope>NUCLEOTIDE SEQUENCE [LARGE SCALE GENOMIC DNA]</scope>
    <source>
        <strain evidence="2 3">NIES-46</strain>
    </source>
</reference>
<organism evidence="2 3">
    <name type="scientific">Limnospira platensis NIES-46</name>
    <dbReference type="NCBI Taxonomy" id="1236695"/>
    <lineage>
        <taxon>Bacteria</taxon>
        <taxon>Bacillati</taxon>
        <taxon>Cyanobacteriota</taxon>
        <taxon>Cyanophyceae</taxon>
        <taxon>Oscillatoriophycideae</taxon>
        <taxon>Oscillatoriales</taxon>
        <taxon>Sirenicapillariaceae</taxon>
        <taxon>Limnospira</taxon>
    </lineage>
</organism>
<evidence type="ECO:0008006" key="4">
    <source>
        <dbReference type="Google" id="ProtNLM"/>
    </source>
</evidence>
<dbReference type="InterPro" id="IPR046031">
    <property type="entry name" value="DUF5989"/>
</dbReference>